<dbReference type="Gene3D" id="2.160.20.20">
    <property type="match status" value="1"/>
</dbReference>
<evidence type="ECO:0000313" key="1">
    <source>
        <dbReference type="EMBL" id="HIZ09252.1"/>
    </source>
</evidence>
<evidence type="ECO:0008006" key="3">
    <source>
        <dbReference type="Google" id="ProtNLM"/>
    </source>
</evidence>
<dbReference type="InterPro" id="IPR011050">
    <property type="entry name" value="Pectin_lyase_fold/virulence"/>
</dbReference>
<feature type="non-terminal residue" evidence="1">
    <location>
        <position position="1"/>
    </location>
</feature>
<dbReference type="InterPro" id="IPR012332">
    <property type="entry name" value="Autotransporter_pectin_lyase_C"/>
</dbReference>
<dbReference type="Proteomes" id="UP000824025">
    <property type="component" value="Unassembled WGS sequence"/>
</dbReference>
<dbReference type="EMBL" id="DXCF01000009">
    <property type="protein sequence ID" value="HIZ09252.1"/>
    <property type="molecule type" value="Genomic_DNA"/>
</dbReference>
<proteinExistence type="predicted"/>
<reference evidence="1" key="1">
    <citation type="journal article" date="2021" name="PeerJ">
        <title>Extensive microbial diversity within the chicken gut microbiome revealed by metagenomics and culture.</title>
        <authorList>
            <person name="Gilroy R."/>
            <person name="Ravi A."/>
            <person name="Getino M."/>
            <person name="Pursley I."/>
            <person name="Horton D.L."/>
            <person name="Alikhan N.F."/>
            <person name="Baker D."/>
            <person name="Gharbi K."/>
            <person name="Hall N."/>
            <person name="Watson M."/>
            <person name="Adriaenssens E.M."/>
            <person name="Foster-Nyarko E."/>
            <person name="Jarju S."/>
            <person name="Secka A."/>
            <person name="Antonio M."/>
            <person name="Oren A."/>
            <person name="Chaudhuri R.R."/>
            <person name="La Ragione R."/>
            <person name="Hildebrand F."/>
            <person name="Pallen M.J."/>
        </authorList>
    </citation>
    <scope>NUCLEOTIDE SEQUENCE</scope>
    <source>
        <strain evidence="1">CHK192-19661</strain>
    </source>
</reference>
<reference evidence="1" key="2">
    <citation type="submission" date="2021-04" db="EMBL/GenBank/DDBJ databases">
        <authorList>
            <person name="Gilroy R."/>
        </authorList>
    </citation>
    <scope>NUCLEOTIDE SEQUENCE</scope>
    <source>
        <strain evidence="1">CHK192-19661</strain>
    </source>
</reference>
<comment type="caution">
    <text evidence="1">The sequence shown here is derived from an EMBL/GenBank/DDBJ whole genome shotgun (WGS) entry which is preliminary data.</text>
</comment>
<dbReference type="SUPFAM" id="SSF51126">
    <property type="entry name" value="Pectin lyase-like"/>
    <property type="match status" value="1"/>
</dbReference>
<name>A0A9D2IHH7_9FIRM</name>
<evidence type="ECO:0000313" key="2">
    <source>
        <dbReference type="Proteomes" id="UP000824025"/>
    </source>
</evidence>
<sequence>GNRIMAGNLDITATVAEQTADGAEVSYEVGGETYGFGAAAELTGQAIINEEGWQPGDRNAKLLTVSNAEANLAAVIKLDFVITDNGLTDALWFDFVRVEEGAVTGTLTERPMDTLETFAADLEFTLEAGDDISFILFYGMKEEAGNTYQGESFGVDAYILARQAAEGSEYDEAVARVATAEDLAAAVAEGKTAVLTEDVTVDTIPVNEEGDTAIVLGGNTLTTNQTGSITAASGKTISISDGTIIANGTDGSGTASILYAEAGGKIELTGVTLETNGTGVLAEGQDATVEVRNSHITALGFCVSSNARNESTHGINIRIENSVLESEHVNGYCGSAVMMNVPGTLYIEDSIIIGENNAVLARGGDITIVDSELSRPYAVEGPDESSYYMNKDWGDGNLVPMATLLVGNRSNSYQYPANVALENCTITASTDGAKTVYIYGNAAEENGATLTYDAATVIAPADKTVDPVIVGGGWVELDVSVTPDTAQAALDAITSDVDRAAVRLSSGSYGQLELSQTKYSQYVPDEGASTSSLYRTIRFGVLSDNSSVTVNGNKMINTGDAEGQLIKAQSVGTGTTVNLDGNYWSGRELSAAIDISLGATDNSPITSLS</sequence>
<gene>
    <name evidence="1" type="ORF">H9726_02065</name>
</gene>
<accession>A0A9D2IHH7</accession>
<protein>
    <recommendedName>
        <fullName evidence="3">Right-handed parallel beta-helix repeat-containing protein</fullName>
    </recommendedName>
</protein>
<dbReference type="AlphaFoldDB" id="A0A9D2IHH7"/>
<organism evidence="1 2">
    <name type="scientific">Candidatus Borkfalkia avicola</name>
    <dbReference type="NCBI Taxonomy" id="2838503"/>
    <lineage>
        <taxon>Bacteria</taxon>
        <taxon>Bacillati</taxon>
        <taxon>Bacillota</taxon>
        <taxon>Clostridia</taxon>
        <taxon>Christensenellales</taxon>
        <taxon>Christensenellaceae</taxon>
        <taxon>Candidatus Borkfalkia</taxon>
    </lineage>
</organism>